<sequence>MAFCEQALAAGTGYVYGTIGQVCTKSLLEQCAARYPADNLAGGSMRKLGEKWLGRRVTDCIGLLKYYIMSDGFGKDPHYNSKYDKSANGAYNEATEKGPISTLPEIPGICLHMPGHFGVYIGNGYAIEARGTAYGVVKTKVAGRGWTDWFKSPWIEYVSAKPAFKCDTTCNMAIKHGAFYQMKVTVSGNTPPKVTTGTPDVVTILPRYVVGNDHYFYLCAVGAPKSGTGIYVNGKKQFVVNVK</sequence>
<reference evidence="1 2" key="1">
    <citation type="submission" date="2019-04" db="EMBL/GenBank/DDBJ databases">
        <authorList>
            <person name="Poehlein A."/>
            <person name="Bengelsdorf F.R."/>
            <person name="Duerre P."/>
            <person name="Daniel R."/>
        </authorList>
    </citation>
    <scope>NUCLEOTIDE SEQUENCE [LARGE SCALE GENOMIC DNA]</scope>
    <source>
        <strain evidence="1 2">BS-1</strain>
    </source>
</reference>
<dbReference type="AlphaFoldDB" id="A0A4Z0Y7N2"/>
<comment type="caution">
    <text evidence="1">The sequence shown here is derived from an EMBL/GenBank/DDBJ whole genome shotgun (WGS) entry which is preliminary data.</text>
</comment>
<evidence type="ECO:0000313" key="1">
    <source>
        <dbReference type="EMBL" id="TGJ75321.1"/>
    </source>
</evidence>
<dbReference type="Proteomes" id="UP000297714">
    <property type="component" value="Unassembled WGS sequence"/>
</dbReference>
<dbReference type="EMBL" id="SRMQ01000027">
    <property type="protein sequence ID" value="TGJ75321.1"/>
    <property type="molecule type" value="Genomic_DNA"/>
</dbReference>
<name>A0A4Z0Y7N2_9FIRM</name>
<protein>
    <recommendedName>
        <fullName evidence="3">NlpC/P60 domain-containing protein</fullName>
    </recommendedName>
</protein>
<proteinExistence type="predicted"/>
<dbReference type="InterPro" id="IPR038765">
    <property type="entry name" value="Papain-like_cys_pep_sf"/>
</dbReference>
<keyword evidence="2" id="KW-1185">Reference proteome</keyword>
<accession>A0A4Z0Y7N2</accession>
<evidence type="ECO:0000313" key="2">
    <source>
        <dbReference type="Proteomes" id="UP000297714"/>
    </source>
</evidence>
<dbReference type="Gene3D" id="3.90.1720.10">
    <property type="entry name" value="endopeptidase domain like (from Nostoc punctiforme)"/>
    <property type="match status" value="1"/>
</dbReference>
<gene>
    <name evidence="1" type="ORF">CAGA_25250</name>
</gene>
<evidence type="ECO:0008006" key="3">
    <source>
        <dbReference type="Google" id="ProtNLM"/>
    </source>
</evidence>
<dbReference type="SUPFAM" id="SSF54001">
    <property type="entry name" value="Cysteine proteinases"/>
    <property type="match status" value="1"/>
</dbReference>
<organism evidence="1 2">
    <name type="scientific">Caproiciproducens galactitolivorans</name>
    <dbReference type="NCBI Taxonomy" id="642589"/>
    <lineage>
        <taxon>Bacteria</taxon>
        <taxon>Bacillati</taxon>
        <taxon>Bacillota</taxon>
        <taxon>Clostridia</taxon>
        <taxon>Eubacteriales</taxon>
        <taxon>Acutalibacteraceae</taxon>
        <taxon>Caproiciproducens</taxon>
    </lineage>
</organism>